<proteinExistence type="predicted"/>
<organism evidence="3 4">
    <name type="scientific">Anopheles albimanus</name>
    <name type="common">New world malaria mosquito</name>
    <dbReference type="NCBI Taxonomy" id="7167"/>
    <lineage>
        <taxon>Eukaryota</taxon>
        <taxon>Metazoa</taxon>
        <taxon>Ecdysozoa</taxon>
        <taxon>Arthropoda</taxon>
        <taxon>Hexapoda</taxon>
        <taxon>Insecta</taxon>
        <taxon>Pterygota</taxon>
        <taxon>Neoptera</taxon>
        <taxon>Endopterygota</taxon>
        <taxon>Diptera</taxon>
        <taxon>Nematocera</taxon>
        <taxon>Culicoidea</taxon>
        <taxon>Culicidae</taxon>
        <taxon>Anophelinae</taxon>
        <taxon>Anopheles</taxon>
    </lineage>
</organism>
<dbReference type="VEuPathDB" id="VectorBase:AALB000749"/>
<accession>A0A182F2R7</accession>
<dbReference type="RefSeq" id="XP_035776519.1">
    <property type="nucleotide sequence ID" value="XM_035920626.1"/>
</dbReference>
<dbReference type="VEuPathDB" id="VectorBase:AALB20_028122"/>
<feature type="compositionally biased region" description="Polar residues" evidence="1">
    <location>
        <begin position="549"/>
        <end position="564"/>
    </location>
</feature>
<evidence type="ECO:0000313" key="3">
    <source>
        <dbReference type="EnsemblMetazoa" id="AALB000749-PA"/>
    </source>
</evidence>
<name>A0A182F2R7_ANOAL</name>
<dbReference type="GeneID" id="118458298"/>
<dbReference type="RefSeq" id="XP_035776517.1">
    <property type="nucleotide sequence ID" value="XM_035920624.1"/>
</dbReference>
<dbReference type="EnsemblMetazoa" id="AALB000749-RA">
    <property type="protein sequence ID" value="AALB000749-PA"/>
    <property type="gene ID" value="AALB000749"/>
</dbReference>
<keyword evidence="4" id="KW-1185">Reference proteome</keyword>
<reference evidence="3" key="2">
    <citation type="submission" date="2022-08" db="UniProtKB">
        <authorList>
            <consortium name="EnsemblMetazoa"/>
        </authorList>
    </citation>
    <scope>IDENTIFICATION</scope>
    <source>
        <strain evidence="3">STECLA/ALBI9_A</strain>
    </source>
</reference>
<feature type="chain" id="PRO_5043455915" description="DUF4794 domain-containing protein" evidence="2">
    <location>
        <begin position="25"/>
        <end position="591"/>
    </location>
</feature>
<evidence type="ECO:0008006" key="5">
    <source>
        <dbReference type="Google" id="ProtNLM"/>
    </source>
</evidence>
<feature type="region of interest" description="Disordered" evidence="1">
    <location>
        <begin position="379"/>
        <end position="415"/>
    </location>
</feature>
<feature type="signal peptide" evidence="2">
    <location>
        <begin position="1"/>
        <end position="24"/>
    </location>
</feature>
<evidence type="ECO:0000256" key="1">
    <source>
        <dbReference type="SAM" id="MobiDB-lite"/>
    </source>
</evidence>
<reference evidence="3 4" key="1">
    <citation type="journal article" date="2017" name="G3 (Bethesda)">
        <title>The Physical Genome Mapping of Anopheles albimanus Corrected Scaffold Misassemblies and Identified Interarm Rearrangements in Genus Anopheles.</title>
        <authorList>
            <person name="Artemov G.N."/>
            <person name="Peery A.N."/>
            <person name="Jiang X."/>
            <person name="Tu Z."/>
            <person name="Stegniy V.N."/>
            <person name="Sharakhova M.V."/>
            <person name="Sharakhov I.V."/>
        </authorList>
    </citation>
    <scope>NUCLEOTIDE SEQUENCE [LARGE SCALE GENOMIC DNA]</scope>
    <source>
        <strain evidence="3 4">ALBI9_A</strain>
    </source>
</reference>
<sequence length="591" mass="63350">MTIHGGMLLVSCVVLICTAGATKAHGYHRSPGETTHGDLAALLSDGPGEISFSNDLARSFHSPRLEYNEWLPVGRGDPLKNDPTYDYSPPVLDRVRYWSEGPTGKDKPGNDILLLGVPSKNKATAGHVKEQQHWSNGAPPPQRRNYYSPAPIHHGAPVNNNREPPTVLMPPPLNAPWTAGLTAEGFWGAATAAAAAAASASQRVDTQPSEGFKYRPAPSFAPQSGAKFTEATVPQQSITAQFLHHHREPAQQQQTGAVGFSSNGRPQAQPYLTTIRLTTPAGDTSIVKRPLLKTILQNEHSYPFTKTSMTSAVTEYTSTFYDPQNINAMAQTVFHPPQTTEYLQTVPQSTKLVPQLSPDLRTPYVTPAGPFVTPLPTLATSTSRPASPAVTASTTATTTTTTTMVPSSPAPSASSVLTVADSGPASQYQQLRPTVKPAVERAPLYLIIEGHSKVKTYGLNTNDTLMQLPRMVPVASSKDPIVRHVVNQDPETGAAMAVTTQQVVTTKLPPVYRKPVRERDSPAAEQAADAVDTLLTLLDGASFGGMLPNDQQPQDAGSTGNNALEGTDAASARDSKTRRHVRVARHTLNRF</sequence>
<evidence type="ECO:0000313" key="4">
    <source>
        <dbReference type="Proteomes" id="UP000069272"/>
    </source>
</evidence>
<dbReference type="Proteomes" id="UP000069272">
    <property type="component" value="Chromosome 2L"/>
</dbReference>
<evidence type="ECO:0000256" key="2">
    <source>
        <dbReference type="SAM" id="SignalP"/>
    </source>
</evidence>
<keyword evidence="2" id="KW-0732">Signal</keyword>
<dbReference type="AlphaFoldDB" id="A0A182F2R7"/>
<protein>
    <recommendedName>
        <fullName evidence="5">DUF4794 domain-containing protein</fullName>
    </recommendedName>
</protein>
<feature type="region of interest" description="Disordered" evidence="1">
    <location>
        <begin position="544"/>
        <end position="580"/>
    </location>
</feature>